<dbReference type="Proteomes" id="UP001317705">
    <property type="component" value="Chromosome"/>
</dbReference>
<dbReference type="PANTHER" id="PTHR42736">
    <property type="entry name" value="PROTEIN-GLUTAMINE GAMMA-GLUTAMYLTRANSFERASE"/>
    <property type="match status" value="1"/>
</dbReference>
<proteinExistence type="predicted"/>
<dbReference type="InterPro" id="IPR052901">
    <property type="entry name" value="Bact_TGase-like"/>
</dbReference>
<feature type="transmembrane region" description="Helical" evidence="1">
    <location>
        <begin position="50"/>
        <end position="72"/>
    </location>
</feature>
<feature type="domain" description="Protein-glutamine gamma-glutamyltransferase TgpA N-terminal" evidence="2">
    <location>
        <begin position="11"/>
        <end position="328"/>
    </location>
</feature>
<keyword evidence="1" id="KW-0472">Membrane</keyword>
<keyword evidence="1" id="KW-1133">Transmembrane helix</keyword>
<accession>A0ABM8EL56</accession>
<evidence type="ECO:0000313" key="3">
    <source>
        <dbReference type="EMBL" id="BDV43288.1"/>
    </source>
</evidence>
<reference evidence="3 4" key="1">
    <citation type="submission" date="2022-12" db="EMBL/GenBank/DDBJ databases">
        <title>Polyphasic characterization of Geotalea uranireducens NIT-SL11 newly isolated from a complex of sewage sludge and microbially reduced graphene oxide.</title>
        <authorList>
            <person name="Xie L."/>
            <person name="Yoshida N."/>
            <person name="Meng L."/>
        </authorList>
    </citation>
    <scope>NUCLEOTIDE SEQUENCE [LARGE SCALE GENOMIC DNA]</scope>
    <source>
        <strain evidence="3 4">NIT-SL11</strain>
    </source>
</reference>
<name>A0ABM8EL56_9BACT</name>
<keyword evidence="4" id="KW-1185">Reference proteome</keyword>
<gene>
    <name evidence="3" type="ORF">GURASL_22110</name>
</gene>
<keyword evidence="1" id="KW-0812">Transmembrane</keyword>
<feature type="transmembrane region" description="Helical" evidence="1">
    <location>
        <begin position="6"/>
        <end position="29"/>
    </location>
</feature>
<dbReference type="EMBL" id="AP027151">
    <property type="protein sequence ID" value="BDV43288.1"/>
    <property type="molecule type" value="Genomic_DNA"/>
</dbReference>
<feature type="transmembrane region" description="Helical" evidence="1">
    <location>
        <begin position="103"/>
        <end position="120"/>
    </location>
</feature>
<evidence type="ECO:0000259" key="2">
    <source>
        <dbReference type="Pfam" id="PF11992"/>
    </source>
</evidence>
<sequence length="393" mass="42982">MVSVNSVVSLLASCVALLGYLPVMSYLDVAAKAALPVALAGGYWCDRRRYYPASGLPSTVLTVICFLVYAGQWSSDNPATPVVNFLAVLQAVRLVNAKTPRNVLQIFALALFTLAGSSLFNLSAIFVVYLLLLLALIAVSLVLLTFQSVDDRLVLPTNVMRKIVVSALLMPIAAIPLVLLFFVILPRTQYPLWNFSQASAVRSTGFTDRVEPGQSATVADVATVVFRAECIPLGSNDLYWRGIVLNEPVGSSWVRGPVHAGERPLPGRGKVVKQVIYPEPSVNRYLFALNLPQQIFGVPNERSGDLVFQRKGRGESRVRYEVQSVLADHVAVAADIDRPFYLRLPQEISPQTRALASDLARNARSDRAKLDRILGFFARQLVPLRNYRSAGGG</sequence>
<evidence type="ECO:0000313" key="4">
    <source>
        <dbReference type="Proteomes" id="UP001317705"/>
    </source>
</evidence>
<dbReference type="PANTHER" id="PTHR42736:SF1">
    <property type="entry name" value="PROTEIN-GLUTAMINE GAMMA-GLUTAMYLTRANSFERASE"/>
    <property type="match status" value="1"/>
</dbReference>
<protein>
    <recommendedName>
        <fullName evidence="2">Protein-glutamine gamma-glutamyltransferase TgpA N-terminal domain-containing protein</fullName>
    </recommendedName>
</protein>
<feature type="transmembrane region" description="Helical" evidence="1">
    <location>
        <begin position="126"/>
        <end position="146"/>
    </location>
</feature>
<dbReference type="InterPro" id="IPR021878">
    <property type="entry name" value="TgpA_N"/>
</dbReference>
<dbReference type="Pfam" id="PF11992">
    <property type="entry name" value="TgpA_N"/>
    <property type="match status" value="1"/>
</dbReference>
<evidence type="ECO:0000256" key="1">
    <source>
        <dbReference type="SAM" id="Phobius"/>
    </source>
</evidence>
<organism evidence="3 4">
    <name type="scientific">Geotalea uraniireducens</name>
    <dbReference type="NCBI Taxonomy" id="351604"/>
    <lineage>
        <taxon>Bacteria</taxon>
        <taxon>Pseudomonadati</taxon>
        <taxon>Thermodesulfobacteriota</taxon>
        <taxon>Desulfuromonadia</taxon>
        <taxon>Geobacterales</taxon>
        <taxon>Geobacteraceae</taxon>
        <taxon>Geotalea</taxon>
    </lineage>
</organism>
<feature type="transmembrane region" description="Helical" evidence="1">
    <location>
        <begin position="167"/>
        <end position="185"/>
    </location>
</feature>